<name>A0AAV6WL59_9LAMI</name>
<evidence type="ECO:0000256" key="1">
    <source>
        <dbReference type="SAM" id="Coils"/>
    </source>
</evidence>
<evidence type="ECO:0000313" key="3">
    <source>
        <dbReference type="Proteomes" id="UP000826271"/>
    </source>
</evidence>
<feature type="coiled-coil region" evidence="1">
    <location>
        <begin position="84"/>
        <end position="129"/>
    </location>
</feature>
<proteinExistence type="predicted"/>
<keyword evidence="1" id="KW-0175">Coiled coil</keyword>
<reference evidence="2" key="1">
    <citation type="submission" date="2019-10" db="EMBL/GenBank/DDBJ databases">
        <authorList>
            <person name="Zhang R."/>
            <person name="Pan Y."/>
            <person name="Wang J."/>
            <person name="Ma R."/>
            <person name="Yu S."/>
        </authorList>
    </citation>
    <scope>NUCLEOTIDE SEQUENCE</scope>
    <source>
        <strain evidence="2">LA-IB0</strain>
        <tissue evidence="2">Leaf</tissue>
    </source>
</reference>
<keyword evidence="3" id="KW-1185">Reference proteome</keyword>
<evidence type="ECO:0000313" key="2">
    <source>
        <dbReference type="EMBL" id="KAG8369620.1"/>
    </source>
</evidence>
<comment type="caution">
    <text evidence="2">The sequence shown here is derived from an EMBL/GenBank/DDBJ whole genome shotgun (WGS) entry which is preliminary data.</text>
</comment>
<gene>
    <name evidence="2" type="ORF">BUALT_Bualt14G0032600</name>
</gene>
<protein>
    <submittedName>
        <fullName evidence="2">Uncharacterized protein</fullName>
    </submittedName>
</protein>
<organism evidence="2 3">
    <name type="scientific">Buddleja alternifolia</name>
    <dbReference type="NCBI Taxonomy" id="168488"/>
    <lineage>
        <taxon>Eukaryota</taxon>
        <taxon>Viridiplantae</taxon>
        <taxon>Streptophyta</taxon>
        <taxon>Embryophyta</taxon>
        <taxon>Tracheophyta</taxon>
        <taxon>Spermatophyta</taxon>
        <taxon>Magnoliopsida</taxon>
        <taxon>eudicotyledons</taxon>
        <taxon>Gunneridae</taxon>
        <taxon>Pentapetalae</taxon>
        <taxon>asterids</taxon>
        <taxon>lamiids</taxon>
        <taxon>Lamiales</taxon>
        <taxon>Scrophulariaceae</taxon>
        <taxon>Buddlejeae</taxon>
        <taxon>Buddleja</taxon>
    </lineage>
</organism>
<dbReference type="Proteomes" id="UP000826271">
    <property type="component" value="Unassembled WGS sequence"/>
</dbReference>
<dbReference type="PANTHER" id="PTHR36037">
    <property type="entry name" value="RNA-DIRECTED DNA POLYMERASE (REVERSE TRANSCRIPTASE)-RELATED FAMILY PROTEIN"/>
    <property type="match status" value="1"/>
</dbReference>
<dbReference type="AlphaFoldDB" id="A0AAV6WL59"/>
<accession>A0AAV6WL59</accession>
<dbReference type="EMBL" id="WHWC01000014">
    <property type="protein sequence ID" value="KAG8369620.1"/>
    <property type="molecule type" value="Genomic_DNA"/>
</dbReference>
<sequence length="423" mass="48381">MSEKSFFIPSQTIDLNSARSRIAELGNVEGFSKHGTEEEEKLLNHVSRELESKANQMFSECRLNLSSVPNEDLNELFWQLKKELGDVEGQNAKIEREIDELERRCVEDHDKLESELEKLSCSLEFIESQTPEKAKKDTQIDVSSADHQTDFSNAQCSKFKMLELSHQIEENKTTLKSLQDLDSIYKRFETVERIENALTGLRVIEIEGDSIRLSLKTYIPYLENVLRQQDIEGVIEPLELNHELMIGTVDGTWELKNVEIFPNDVYIGEIIDAAKSFRQLYPTFSVIETRSSLEWFVRRVQDRVALSSLRQLVVKNANKSRHSFEYLDREDIIVAHVVGGVDAFTKLPQGWPLSDSGLELISLKSTTHYSKEISLSFLCKIVEVANSLNANLRQKISSFADSIEEILMQEMRAELHSDSTTAN</sequence>
<dbReference type="PANTHER" id="PTHR36037:SF1">
    <property type="entry name" value="RNA-DIRECTED DNA POLYMERASE (REVERSE TRANSCRIPTASE)-RELATED FAMILY PROTEIN"/>
    <property type="match status" value="1"/>
</dbReference>